<organism evidence="1 2">
    <name type="scientific">Fonsecaea nubica</name>
    <dbReference type="NCBI Taxonomy" id="856822"/>
    <lineage>
        <taxon>Eukaryota</taxon>
        <taxon>Fungi</taxon>
        <taxon>Dikarya</taxon>
        <taxon>Ascomycota</taxon>
        <taxon>Pezizomycotina</taxon>
        <taxon>Eurotiomycetes</taxon>
        <taxon>Chaetothyriomycetidae</taxon>
        <taxon>Chaetothyriales</taxon>
        <taxon>Herpotrichiellaceae</taxon>
        <taxon>Fonsecaea</taxon>
    </lineage>
</organism>
<evidence type="ECO:0000313" key="2">
    <source>
        <dbReference type="Proteomes" id="UP000185904"/>
    </source>
</evidence>
<dbReference type="EMBL" id="LVCJ01000018">
    <property type="protein sequence ID" value="OAL37040.1"/>
    <property type="molecule type" value="Genomic_DNA"/>
</dbReference>
<proteinExistence type="predicted"/>
<reference evidence="1 2" key="1">
    <citation type="submission" date="2016-03" db="EMBL/GenBank/DDBJ databases">
        <title>The draft genome sequence of Fonsecaea nubica causative agent of cutaneous subcutaneous infection in human host.</title>
        <authorList>
            <person name="Costa F."/>
            <person name="Sybren D.H."/>
            <person name="Raittz R.T."/>
            <person name="Weiss V.A."/>
            <person name="Leao A.C."/>
            <person name="Gomes R."/>
            <person name="De Souza E.M."/>
            <person name="Pedrosa F.O."/>
            <person name="Steffens M.B."/>
            <person name="Bombassaro A."/>
            <person name="Tadra-Sfeir M.Z."/>
            <person name="Moreno L.F."/>
            <person name="Najafzadeh M.J."/>
            <person name="Felipe M.S."/>
            <person name="Teixeira M."/>
            <person name="Sun J."/>
            <person name="Xi L."/>
            <person name="Castro M.A."/>
            <person name="Vicente V.A."/>
        </authorList>
    </citation>
    <scope>NUCLEOTIDE SEQUENCE [LARGE SCALE GENOMIC DNA]</scope>
    <source>
        <strain evidence="1 2">CBS 269.64</strain>
    </source>
</reference>
<evidence type="ECO:0000313" key="1">
    <source>
        <dbReference type="EMBL" id="OAL37040.1"/>
    </source>
</evidence>
<comment type="caution">
    <text evidence="1">The sequence shown here is derived from an EMBL/GenBank/DDBJ whole genome shotgun (WGS) entry which is preliminary data.</text>
</comment>
<dbReference type="Proteomes" id="UP000185904">
    <property type="component" value="Unassembled WGS sequence"/>
</dbReference>
<name>A0A178D4A8_9EURO</name>
<accession>A0A178D4A8</accession>
<dbReference type="GeneID" id="34587230"/>
<sequence length="224" mass="24935">MSDMDVRSGTCGGMESFWKTAASFCFRSPVKMRVVNQLHPHSKPMRVARVDIYLLAASDSHRRPVVLALTSLSSVEWSAARNMAHVIGHRSLVPHPDVVDFHVVLLEDRFAGGATTAWQADDSVFSFPTVDVERPWEDTFALPLTNKALTTRTSWSADHGLRDGVHFRNEILFESDGVLADGLTAIVPASRGLSARVSLWTERCPYSYAVRLGGLRARFVRRQI</sequence>
<protein>
    <submittedName>
        <fullName evidence="1">Uncharacterized protein</fullName>
    </submittedName>
</protein>
<dbReference type="AlphaFoldDB" id="A0A178D4A8"/>
<gene>
    <name evidence="1" type="ORF">AYO20_03809</name>
</gene>
<dbReference type="RefSeq" id="XP_022502052.1">
    <property type="nucleotide sequence ID" value="XM_022642109.1"/>
</dbReference>
<keyword evidence="2" id="KW-1185">Reference proteome</keyword>